<comment type="caution">
    <text evidence="2">The sequence shown here is derived from an EMBL/GenBank/DDBJ whole genome shotgun (WGS) entry which is preliminary data.</text>
</comment>
<feature type="region of interest" description="Disordered" evidence="1">
    <location>
        <begin position="1"/>
        <end position="22"/>
    </location>
</feature>
<evidence type="ECO:0000313" key="3">
    <source>
        <dbReference type="Proteomes" id="UP001311232"/>
    </source>
</evidence>
<feature type="region of interest" description="Disordered" evidence="1">
    <location>
        <begin position="43"/>
        <end position="166"/>
    </location>
</feature>
<organism evidence="2 3">
    <name type="scientific">Crenichthys baileyi</name>
    <name type="common">White River springfish</name>
    <dbReference type="NCBI Taxonomy" id="28760"/>
    <lineage>
        <taxon>Eukaryota</taxon>
        <taxon>Metazoa</taxon>
        <taxon>Chordata</taxon>
        <taxon>Craniata</taxon>
        <taxon>Vertebrata</taxon>
        <taxon>Euteleostomi</taxon>
        <taxon>Actinopterygii</taxon>
        <taxon>Neopterygii</taxon>
        <taxon>Teleostei</taxon>
        <taxon>Neoteleostei</taxon>
        <taxon>Acanthomorphata</taxon>
        <taxon>Ovalentaria</taxon>
        <taxon>Atherinomorphae</taxon>
        <taxon>Cyprinodontiformes</taxon>
        <taxon>Goodeidae</taxon>
        <taxon>Crenichthys</taxon>
    </lineage>
</organism>
<feature type="compositionally biased region" description="Polar residues" evidence="1">
    <location>
        <begin position="202"/>
        <end position="219"/>
    </location>
</feature>
<gene>
    <name evidence="2" type="ORF">CRENBAI_017402</name>
</gene>
<reference evidence="2 3" key="1">
    <citation type="submission" date="2021-06" db="EMBL/GenBank/DDBJ databases">
        <authorList>
            <person name="Palmer J.M."/>
        </authorList>
    </citation>
    <scope>NUCLEOTIDE SEQUENCE [LARGE SCALE GENOMIC DNA]</scope>
    <source>
        <strain evidence="2 3">MEX-2019</strain>
        <tissue evidence="2">Muscle</tissue>
    </source>
</reference>
<protein>
    <submittedName>
        <fullName evidence="2">Uncharacterized protein</fullName>
    </submittedName>
</protein>
<feature type="compositionally biased region" description="Polar residues" evidence="1">
    <location>
        <begin position="263"/>
        <end position="293"/>
    </location>
</feature>
<feature type="compositionally biased region" description="Basic and acidic residues" evidence="1">
    <location>
        <begin position="1"/>
        <end position="11"/>
    </location>
</feature>
<evidence type="ECO:0000256" key="1">
    <source>
        <dbReference type="SAM" id="MobiDB-lite"/>
    </source>
</evidence>
<evidence type="ECO:0000313" key="2">
    <source>
        <dbReference type="EMBL" id="KAK5611394.1"/>
    </source>
</evidence>
<feature type="compositionally biased region" description="Pro residues" evidence="1">
    <location>
        <begin position="120"/>
        <end position="147"/>
    </location>
</feature>
<dbReference type="AlphaFoldDB" id="A0AAV9RR95"/>
<keyword evidence="3" id="KW-1185">Reference proteome</keyword>
<dbReference type="EMBL" id="JAHHUM010001481">
    <property type="protein sequence ID" value="KAK5611394.1"/>
    <property type="molecule type" value="Genomic_DNA"/>
</dbReference>
<name>A0AAV9RR95_9TELE</name>
<proteinExistence type="predicted"/>
<dbReference type="Proteomes" id="UP001311232">
    <property type="component" value="Unassembled WGS sequence"/>
</dbReference>
<feature type="compositionally biased region" description="Basic and acidic residues" evidence="1">
    <location>
        <begin position="98"/>
        <end position="107"/>
    </location>
</feature>
<feature type="region of interest" description="Disordered" evidence="1">
    <location>
        <begin position="182"/>
        <end position="293"/>
    </location>
</feature>
<accession>A0AAV9RR95</accession>
<sequence length="293" mass="32100">MLRDYGADRDSTSTALTTGPPRKFQVVPYASSRLEATVLSPRATDLPPWTYDRYGGDPTKRHPLGVSQHTPKLPAPDTENHMYTSGQRHRPPAVPNDPHPHLERGPCTKEGSTWSKLPRQPEPPQNKIVPNPPMKSDPNPMSPPSPMNPDMNFPIGPPPTRTQISNTCPRTQALCIPSLQLMGTPPHVSYIPKKPTEPHPQSACSTHSPAPSTPNTSCPHHTVRRDSKATQAPAHRRNRADTIKHRAHNGTSDPTPRWDKLTQQEASSKHSGSASPTTAPQPHKGTTSLPLQQ</sequence>